<evidence type="ECO:0000256" key="2">
    <source>
        <dbReference type="ARBA" id="ARBA00023235"/>
    </source>
</evidence>
<keyword evidence="2 3" id="KW-0413">Isomerase</keyword>
<dbReference type="EMBL" id="CAJRAF010000001">
    <property type="protein sequence ID" value="CAG4994144.1"/>
    <property type="molecule type" value="Genomic_DNA"/>
</dbReference>
<name>A0A916JDE9_9BACT</name>
<dbReference type="Pfam" id="PF07221">
    <property type="entry name" value="GlcNAc_2-epim"/>
    <property type="match status" value="1"/>
</dbReference>
<evidence type="ECO:0000256" key="1">
    <source>
        <dbReference type="ARBA" id="ARBA00008558"/>
    </source>
</evidence>
<dbReference type="EC" id="5.1.3.11" evidence="3"/>
<gene>
    <name evidence="3" type="ORF">DYBT9275_01328</name>
</gene>
<accession>A0A916JDE9</accession>
<dbReference type="SUPFAM" id="SSF48208">
    <property type="entry name" value="Six-hairpin glycosidases"/>
    <property type="match status" value="1"/>
</dbReference>
<dbReference type="InterPro" id="IPR012341">
    <property type="entry name" value="6hp_glycosidase-like_sf"/>
</dbReference>
<proteinExistence type="inferred from homology"/>
<dbReference type="GO" id="GO:0005975">
    <property type="term" value="P:carbohydrate metabolic process"/>
    <property type="evidence" value="ECO:0007669"/>
    <property type="project" value="InterPro"/>
</dbReference>
<dbReference type="AlphaFoldDB" id="A0A916JDE9"/>
<dbReference type="CDD" id="cd00249">
    <property type="entry name" value="AGE"/>
    <property type="match status" value="1"/>
</dbReference>
<dbReference type="PANTHER" id="PTHR15108">
    <property type="entry name" value="N-ACYLGLUCOSAMINE-2-EPIMERASE"/>
    <property type="match status" value="1"/>
</dbReference>
<keyword evidence="4" id="KW-1185">Reference proteome</keyword>
<dbReference type="FunFam" id="1.50.10.10:FF:000021">
    <property type="entry name" value="N-acylglucosamine 2-epimerase"/>
    <property type="match status" value="1"/>
</dbReference>
<dbReference type="Proteomes" id="UP000680038">
    <property type="component" value="Unassembled WGS sequence"/>
</dbReference>
<dbReference type="InterPro" id="IPR008928">
    <property type="entry name" value="6-hairpin_glycosidase_sf"/>
</dbReference>
<dbReference type="InterPro" id="IPR010819">
    <property type="entry name" value="AGE/CE"/>
</dbReference>
<comment type="similarity">
    <text evidence="1">Belongs to the N-acylglucosamine 2-epimerase family.</text>
</comment>
<organism evidence="3 4">
    <name type="scientific">Dyadobacter helix</name>
    <dbReference type="NCBI Taxonomy" id="2822344"/>
    <lineage>
        <taxon>Bacteria</taxon>
        <taxon>Pseudomonadati</taxon>
        <taxon>Bacteroidota</taxon>
        <taxon>Cytophagia</taxon>
        <taxon>Cytophagales</taxon>
        <taxon>Spirosomataceae</taxon>
        <taxon>Dyadobacter</taxon>
    </lineage>
</organism>
<evidence type="ECO:0000313" key="4">
    <source>
        <dbReference type="Proteomes" id="UP000680038"/>
    </source>
</evidence>
<dbReference type="RefSeq" id="WP_215237990.1">
    <property type="nucleotide sequence ID" value="NZ_CAJRAF010000001.1"/>
</dbReference>
<reference evidence="3" key="1">
    <citation type="submission" date="2021-04" db="EMBL/GenBank/DDBJ databases">
        <authorList>
            <person name="Rodrigo-Torres L."/>
            <person name="Arahal R. D."/>
            <person name="Lucena T."/>
        </authorList>
    </citation>
    <scope>NUCLEOTIDE SEQUENCE</scope>
    <source>
        <strain evidence="3">CECT 9275</strain>
    </source>
</reference>
<sequence length="396" mass="45892">MQFDKYAQLYKNALLDDVIPFWLRNSGDTEFGGYFTCLDRTGEVFDTDKFIWLQCRQVWCFSMLYNQVEQKTEWLDFAIQGAAFLEKHGRDQEGNWYFSLTRQGAPLIQPYNIFSDCFASMAFGQLFKATGNSVYGQIALDTFHGILRKRDNTKGIYNKNYPGTRPLQSFALPMIICNLVLEIEHLLDPVLVSDSIAKGIHAVMEEFYQPDLGIILENVTPDGKFSDSFEGRLVNPGHGLESMWFMMDLARRTSDQKLIRKAVDITLNLLEYGWDKEYGGIFYFMDVKGHPPLQLEWDQKLWWVHIETLISLLKGYQLTGDERCRAWFEKVHDYTWAHFPDPENGEWFGYLNREGKVLLPLKGGKWKGCFHVPRGLFQCWKTLEAISAKEPGVITV</sequence>
<protein>
    <submittedName>
        <fullName evidence="3">Cellobiose 2-epimerase</fullName>
        <ecNumber evidence="3">5.1.3.11</ecNumber>
    </submittedName>
</protein>
<evidence type="ECO:0000313" key="3">
    <source>
        <dbReference type="EMBL" id="CAG4994144.1"/>
    </source>
</evidence>
<comment type="caution">
    <text evidence="3">The sequence shown here is derived from an EMBL/GenBank/DDBJ whole genome shotgun (WGS) entry which is preliminary data.</text>
</comment>
<dbReference type="GO" id="GO:0047736">
    <property type="term" value="F:cellobiose epimerase activity"/>
    <property type="evidence" value="ECO:0007669"/>
    <property type="project" value="UniProtKB-EC"/>
</dbReference>
<dbReference type="InterPro" id="IPR034116">
    <property type="entry name" value="AGE_dom"/>
</dbReference>
<dbReference type="Gene3D" id="1.50.10.10">
    <property type="match status" value="1"/>
</dbReference>